<organism evidence="1 2">
    <name type="scientific">Pseudomonas luteola</name>
    <dbReference type="NCBI Taxonomy" id="47886"/>
    <lineage>
        <taxon>Bacteria</taxon>
        <taxon>Pseudomonadati</taxon>
        <taxon>Pseudomonadota</taxon>
        <taxon>Gammaproteobacteria</taxon>
        <taxon>Pseudomonadales</taxon>
        <taxon>Pseudomonadaceae</taxon>
        <taxon>Pseudomonas</taxon>
    </lineage>
</organism>
<gene>
    <name evidence="1" type="ORF">NCTC11842_01666</name>
</gene>
<proteinExistence type="predicted"/>
<protein>
    <recommendedName>
        <fullName evidence="3">DUF2750 domain-containing protein</fullName>
    </recommendedName>
</protein>
<dbReference type="AlphaFoldDB" id="A0A2X2C9L6"/>
<accession>A0A2X2C9L6</accession>
<evidence type="ECO:0000313" key="1">
    <source>
        <dbReference type="EMBL" id="SPZ05242.1"/>
    </source>
</evidence>
<dbReference type="Proteomes" id="UP000250443">
    <property type="component" value="Unassembled WGS sequence"/>
</dbReference>
<dbReference type="RefSeq" id="WP_112297701.1">
    <property type="nucleotide sequence ID" value="NZ_DAMAAI010000024.1"/>
</dbReference>
<dbReference type="EMBL" id="UAUF01000010">
    <property type="protein sequence ID" value="SPZ05242.1"/>
    <property type="molecule type" value="Genomic_DNA"/>
</dbReference>
<reference evidence="1 2" key="1">
    <citation type="submission" date="2018-06" db="EMBL/GenBank/DDBJ databases">
        <authorList>
            <consortium name="Pathogen Informatics"/>
            <person name="Doyle S."/>
        </authorList>
    </citation>
    <scope>NUCLEOTIDE SEQUENCE [LARGE SCALE GENOMIC DNA]</scope>
    <source>
        <strain evidence="1 2">NCTC11842</strain>
    </source>
</reference>
<evidence type="ECO:0008006" key="3">
    <source>
        <dbReference type="Google" id="ProtNLM"/>
    </source>
</evidence>
<name>A0A2X2C9L6_PSELU</name>
<sequence>MRKPSLGNETPVEDSADKTRLSNHSEGYVIAHSKDGVFLGHMLGLGFWSKLDPVGQEAAPCWPSMEEARDFVETWDLPAEEKEDFLSQLRFVAVTADVFNHTAASISACRKAGLDAWDPNGVFDPDQDLDPNISLH</sequence>
<evidence type="ECO:0000313" key="2">
    <source>
        <dbReference type="Proteomes" id="UP000250443"/>
    </source>
</evidence>